<accession>A0A560KZH2</accession>
<keyword evidence="1" id="KW-0472">Membrane</keyword>
<keyword evidence="3" id="KW-1185">Reference proteome</keyword>
<sequence>MHSRQNPVRCKRSLIRDKRGAVAFEMLFVFSFLILTLLVPLADLAVAGYQYASAWDALRAFGQSIQYSPPPDVTSTSSWASAAIAKADSRYPIQGFQVICGTAACAGGNTVSPMYYSYSTTVTLNPMVLKSVLCTSGNSNSCAFTLPYTERFQ</sequence>
<protein>
    <submittedName>
        <fullName evidence="2">Flp pilus assembly protein TadG</fullName>
    </submittedName>
</protein>
<feature type="transmembrane region" description="Helical" evidence="1">
    <location>
        <begin position="21"/>
        <end position="42"/>
    </location>
</feature>
<proteinExistence type="predicted"/>
<evidence type="ECO:0000313" key="2">
    <source>
        <dbReference type="EMBL" id="TWB88457.1"/>
    </source>
</evidence>
<dbReference type="EMBL" id="VITY01000018">
    <property type="protein sequence ID" value="TWB88457.1"/>
    <property type="molecule type" value="Genomic_DNA"/>
</dbReference>
<gene>
    <name evidence="2" type="ORF">FBZ93_118137</name>
</gene>
<keyword evidence="1" id="KW-1133">Transmembrane helix</keyword>
<evidence type="ECO:0000256" key="1">
    <source>
        <dbReference type="SAM" id="Phobius"/>
    </source>
</evidence>
<name>A0A560KZH2_9BRAD</name>
<reference evidence="2 3" key="1">
    <citation type="submission" date="2019-06" db="EMBL/GenBank/DDBJ databases">
        <title>Genomic Encyclopedia of Type Strains, Phase IV (KMG-V): Genome sequencing to study the core and pangenomes of soil and plant-associated prokaryotes.</title>
        <authorList>
            <person name="Whitman W."/>
        </authorList>
    </citation>
    <scope>NUCLEOTIDE SEQUENCE [LARGE SCALE GENOMIC DNA]</scope>
    <source>
        <strain evidence="2 3">BR 10355</strain>
    </source>
</reference>
<comment type="caution">
    <text evidence="2">The sequence shown here is derived from an EMBL/GenBank/DDBJ whole genome shotgun (WGS) entry which is preliminary data.</text>
</comment>
<keyword evidence="1" id="KW-0812">Transmembrane</keyword>
<dbReference type="AlphaFoldDB" id="A0A560KZH2"/>
<organism evidence="2 3">
    <name type="scientific">Bradyrhizobium macuxiense</name>
    <dbReference type="NCBI Taxonomy" id="1755647"/>
    <lineage>
        <taxon>Bacteria</taxon>
        <taxon>Pseudomonadati</taxon>
        <taxon>Pseudomonadota</taxon>
        <taxon>Alphaproteobacteria</taxon>
        <taxon>Hyphomicrobiales</taxon>
        <taxon>Nitrobacteraceae</taxon>
        <taxon>Bradyrhizobium</taxon>
    </lineage>
</organism>
<evidence type="ECO:0000313" key="3">
    <source>
        <dbReference type="Proteomes" id="UP000321304"/>
    </source>
</evidence>
<dbReference type="Proteomes" id="UP000321304">
    <property type="component" value="Unassembled WGS sequence"/>
</dbReference>